<dbReference type="PANTHER" id="PTHR35336">
    <property type="entry name" value="ADENOSYLCOBINAMIDE AMIDOHYDROLASE"/>
    <property type="match status" value="1"/>
</dbReference>
<evidence type="ECO:0008006" key="3">
    <source>
        <dbReference type="Google" id="ProtNLM"/>
    </source>
</evidence>
<dbReference type="InterPro" id="IPR052209">
    <property type="entry name" value="CbiZ"/>
</dbReference>
<dbReference type="PATRIC" id="fig|991905.3.peg.3194"/>
<dbReference type="Proteomes" id="UP000008130">
    <property type="component" value="Chromosome"/>
</dbReference>
<dbReference type="KEGG" id="pgv:SL003B_3109"/>
<dbReference type="PANTHER" id="PTHR35336:SF5">
    <property type="entry name" value="ADENOSYLCOBINAMIDE AMIDOHYDROLASE"/>
    <property type="match status" value="1"/>
</dbReference>
<dbReference type="eggNOG" id="COG1865">
    <property type="taxonomic scope" value="Bacteria"/>
</dbReference>
<accession>F2IWV4</accession>
<dbReference type="Pfam" id="PF01955">
    <property type="entry name" value="CbiZ"/>
    <property type="match status" value="1"/>
</dbReference>
<name>F2IWV4_POLGS</name>
<dbReference type="InterPro" id="IPR002808">
    <property type="entry name" value="AdoCbi_amidolase"/>
</dbReference>
<proteinExistence type="predicted"/>
<keyword evidence="2" id="KW-1185">Reference proteome</keyword>
<dbReference type="EMBL" id="CP002568">
    <property type="protein sequence ID" value="ADZ71531.1"/>
    <property type="molecule type" value="Genomic_DNA"/>
</dbReference>
<dbReference type="STRING" id="991905.SL003B_3109"/>
<protein>
    <recommendedName>
        <fullName evidence="3">Adenosylcobinamide amidohydrolase</fullName>
    </recommendedName>
</protein>
<sequence length="243" mass="25860">MDTARDLFRTDGPDTTLAMSRPEIFCADKILAVRFGIEQVVLSWSLTRPGFSRADTVAWLEVAEADLPIDVDPIALLRGRLTEAGFGDAVQFMTARDIRKHHRATRRSGDATAFCLTTVGLANAGRVGETITGPRLIGTINLVAHVDQPLDQGGLVEALSIATEARTAAVMDLGWRKDGLLVTGTGTDCIAAACPLEGRTRTYAGLHTDIGAAIGGAVYDAVSAGGLQWLAENAEKTQGREER</sequence>
<evidence type="ECO:0000313" key="2">
    <source>
        <dbReference type="Proteomes" id="UP000008130"/>
    </source>
</evidence>
<evidence type="ECO:0000313" key="1">
    <source>
        <dbReference type="EMBL" id="ADZ71531.1"/>
    </source>
</evidence>
<dbReference type="AlphaFoldDB" id="F2IWV4"/>
<reference evidence="1 2" key="1">
    <citation type="journal article" date="2011" name="J. Bacteriol.">
        <title>Complete genome sequence of Polymorphum gilvum SL003B-26A1T, a crude oil-degrading bacterium from oil-polluted saline soil.</title>
        <authorList>
            <person name="Li S.G."/>
            <person name="Tang Y.Q."/>
            <person name="Nie Y."/>
            <person name="Cai M."/>
            <person name="Wu X.L."/>
        </authorList>
    </citation>
    <scope>NUCLEOTIDE SEQUENCE [LARGE SCALE GENOMIC DNA]</scope>
    <source>
        <strain evidence="2">LMG 25793 / CGMCC 1.9160 / SL003B-26A1</strain>
    </source>
</reference>
<dbReference type="HOGENOM" id="CLU_077662_3_0_5"/>
<organism evidence="1 2">
    <name type="scientific">Polymorphum gilvum (strain LMG 25793 / CGMCC 1.9160 / SL003B-26A1)</name>
    <dbReference type="NCBI Taxonomy" id="991905"/>
    <lineage>
        <taxon>Bacteria</taxon>
        <taxon>Pseudomonadati</taxon>
        <taxon>Pseudomonadota</taxon>
        <taxon>Alphaproteobacteria</taxon>
        <taxon>Rhodobacterales</taxon>
        <taxon>Paracoccaceae</taxon>
        <taxon>Polymorphum</taxon>
    </lineage>
</organism>
<gene>
    <name evidence="1" type="ordered locus">SL003B_3109</name>
</gene>
<dbReference type="RefSeq" id="WP_013653842.1">
    <property type="nucleotide sequence ID" value="NC_015259.1"/>
</dbReference>